<accession>A0A918I1S2</accession>
<dbReference type="Pfam" id="PF13370">
    <property type="entry name" value="Fer4_13"/>
    <property type="match status" value="1"/>
</dbReference>
<dbReference type="Proteomes" id="UP000636661">
    <property type="component" value="Unassembled WGS sequence"/>
</dbReference>
<keyword evidence="6 8" id="KW-0411">Iron-sulfur</keyword>
<dbReference type="InterPro" id="IPR001080">
    <property type="entry name" value="3Fe4S_ferredoxin"/>
</dbReference>
<dbReference type="GO" id="GO:0005506">
    <property type="term" value="F:iron ion binding"/>
    <property type="evidence" value="ECO:0007669"/>
    <property type="project" value="UniProtKB-UniRule"/>
</dbReference>
<evidence type="ECO:0000313" key="10">
    <source>
        <dbReference type="Proteomes" id="UP000636661"/>
    </source>
</evidence>
<proteinExistence type="predicted"/>
<keyword evidence="2 8" id="KW-0813">Transport</keyword>
<keyword evidence="5 8" id="KW-0408">Iron</keyword>
<name>A0A918I1S2_9ACTN</name>
<dbReference type="AlphaFoldDB" id="A0A918I1S2"/>
<protein>
    <recommendedName>
        <fullName evidence="8">Ferredoxin</fullName>
    </recommendedName>
</protein>
<comment type="function">
    <text evidence="8">Ferredoxins are iron-sulfur proteins that transfer electrons in a wide variety of metabolic reactions.</text>
</comment>
<dbReference type="PRINTS" id="PR00352">
    <property type="entry name" value="3FE4SFRDOXIN"/>
</dbReference>
<dbReference type="GO" id="GO:0009055">
    <property type="term" value="F:electron transfer activity"/>
    <property type="evidence" value="ECO:0007669"/>
    <property type="project" value="UniProtKB-UniRule"/>
</dbReference>
<evidence type="ECO:0000256" key="8">
    <source>
        <dbReference type="RuleBase" id="RU368020"/>
    </source>
</evidence>
<evidence type="ECO:0000256" key="2">
    <source>
        <dbReference type="ARBA" id="ARBA00022448"/>
    </source>
</evidence>
<comment type="cofactor">
    <cofactor evidence="1">
        <name>[3Fe-4S] cluster</name>
        <dbReference type="ChEBI" id="CHEBI:21137"/>
    </cofactor>
</comment>
<dbReference type="SUPFAM" id="SSF54862">
    <property type="entry name" value="4Fe-4S ferredoxins"/>
    <property type="match status" value="1"/>
</dbReference>
<organism evidence="9 10">
    <name type="scientific">Streptomyces lavendofoliae</name>
    <dbReference type="NCBI Taxonomy" id="67314"/>
    <lineage>
        <taxon>Bacteria</taxon>
        <taxon>Bacillati</taxon>
        <taxon>Actinomycetota</taxon>
        <taxon>Actinomycetes</taxon>
        <taxon>Kitasatosporales</taxon>
        <taxon>Streptomycetaceae</taxon>
        <taxon>Streptomyces</taxon>
    </lineage>
</organism>
<evidence type="ECO:0000256" key="7">
    <source>
        <dbReference type="ARBA" id="ARBA00023291"/>
    </source>
</evidence>
<evidence type="ECO:0000256" key="6">
    <source>
        <dbReference type="ARBA" id="ARBA00023014"/>
    </source>
</evidence>
<dbReference type="RefSeq" id="WP_229891353.1">
    <property type="nucleotide sequence ID" value="NZ_BMTP01000011.1"/>
</dbReference>
<dbReference type="PANTHER" id="PTHR36923">
    <property type="entry name" value="FERREDOXIN"/>
    <property type="match status" value="1"/>
</dbReference>
<keyword evidence="3 8" id="KW-0479">Metal-binding</keyword>
<dbReference type="InterPro" id="IPR051269">
    <property type="entry name" value="Fe-S_cluster_ET"/>
</dbReference>
<evidence type="ECO:0000256" key="4">
    <source>
        <dbReference type="ARBA" id="ARBA00022982"/>
    </source>
</evidence>
<comment type="caution">
    <text evidence="9">The sequence shown here is derived from an EMBL/GenBank/DDBJ whole genome shotgun (WGS) entry which is preliminary data.</text>
</comment>
<dbReference type="EMBL" id="BMTP01000011">
    <property type="protein sequence ID" value="GGU49609.1"/>
    <property type="molecule type" value="Genomic_DNA"/>
</dbReference>
<sequence>MSWTTRIDRDQCLGSGMCAALAPELYRLEGDHAEPVREGIGADERALDAADSCPASAITVRDGGQVIGPRP</sequence>
<gene>
    <name evidence="9" type="ORF">GCM10010274_42730</name>
</gene>
<evidence type="ECO:0000313" key="9">
    <source>
        <dbReference type="EMBL" id="GGU49609.1"/>
    </source>
</evidence>
<dbReference type="GO" id="GO:0051538">
    <property type="term" value="F:3 iron, 4 sulfur cluster binding"/>
    <property type="evidence" value="ECO:0007669"/>
    <property type="project" value="UniProtKB-KW"/>
</dbReference>
<reference evidence="9" key="1">
    <citation type="journal article" date="2014" name="Int. J. Syst. Evol. Microbiol.">
        <title>Complete genome sequence of Corynebacterium casei LMG S-19264T (=DSM 44701T), isolated from a smear-ripened cheese.</title>
        <authorList>
            <consortium name="US DOE Joint Genome Institute (JGI-PGF)"/>
            <person name="Walter F."/>
            <person name="Albersmeier A."/>
            <person name="Kalinowski J."/>
            <person name="Ruckert C."/>
        </authorList>
    </citation>
    <scope>NUCLEOTIDE SEQUENCE</scope>
    <source>
        <strain evidence="9">JCM 4391</strain>
    </source>
</reference>
<keyword evidence="7" id="KW-0003">3Fe-4S</keyword>
<dbReference type="PANTHER" id="PTHR36923:SF3">
    <property type="entry name" value="FERREDOXIN"/>
    <property type="match status" value="1"/>
</dbReference>
<reference evidence="9" key="2">
    <citation type="submission" date="2020-09" db="EMBL/GenBank/DDBJ databases">
        <authorList>
            <person name="Sun Q."/>
            <person name="Ohkuma M."/>
        </authorList>
    </citation>
    <scope>NUCLEOTIDE SEQUENCE</scope>
    <source>
        <strain evidence="9">JCM 4391</strain>
    </source>
</reference>
<evidence type="ECO:0000256" key="1">
    <source>
        <dbReference type="ARBA" id="ARBA00001927"/>
    </source>
</evidence>
<evidence type="ECO:0000256" key="3">
    <source>
        <dbReference type="ARBA" id="ARBA00022723"/>
    </source>
</evidence>
<evidence type="ECO:0000256" key="5">
    <source>
        <dbReference type="ARBA" id="ARBA00023004"/>
    </source>
</evidence>
<keyword evidence="4 8" id="KW-0249">Electron transport</keyword>
<keyword evidence="10" id="KW-1185">Reference proteome</keyword>
<dbReference type="Gene3D" id="3.30.70.20">
    <property type="match status" value="1"/>
</dbReference>